<keyword evidence="2 5" id="KW-0238">DNA-binding</keyword>
<proteinExistence type="predicted"/>
<evidence type="ECO:0000313" key="6">
    <source>
        <dbReference type="Proteomes" id="UP000547444"/>
    </source>
</evidence>
<dbReference type="Gene3D" id="1.20.120.530">
    <property type="entry name" value="GntR ligand-binding domain-like"/>
    <property type="match status" value="1"/>
</dbReference>
<dbReference type="PANTHER" id="PTHR43537:SF24">
    <property type="entry name" value="GLUCONATE OPERON TRANSCRIPTIONAL REPRESSOR"/>
    <property type="match status" value="1"/>
</dbReference>
<evidence type="ECO:0000256" key="3">
    <source>
        <dbReference type="ARBA" id="ARBA00023163"/>
    </source>
</evidence>
<organism evidence="5 6">
    <name type="scientific">Mycolicibacterium fluoranthenivorans</name>
    <dbReference type="NCBI Taxonomy" id="258505"/>
    <lineage>
        <taxon>Bacteria</taxon>
        <taxon>Bacillati</taxon>
        <taxon>Actinomycetota</taxon>
        <taxon>Actinomycetes</taxon>
        <taxon>Mycobacteriales</taxon>
        <taxon>Mycobacteriaceae</taxon>
        <taxon>Mycolicibacterium</taxon>
    </lineage>
</organism>
<dbReference type="Gene3D" id="1.10.10.10">
    <property type="entry name" value="Winged helix-like DNA-binding domain superfamily/Winged helix DNA-binding domain"/>
    <property type="match status" value="1"/>
</dbReference>
<reference evidence="5 6" key="1">
    <citation type="submission" date="2020-03" db="EMBL/GenBank/DDBJ databases">
        <title>Sequencing the genomes of 1000 actinobacteria strains.</title>
        <authorList>
            <person name="Klenk H.-P."/>
        </authorList>
    </citation>
    <scope>NUCLEOTIDE SEQUENCE [LARGE SCALE GENOMIC DNA]</scope>
    <source>
        <strain evidence="5 6">DSM 44556</strain>
    </source>
</reference>
<dbReference type="SMART" id="SM00345">
    <property type="entry name" value="HTH_GNTR"/>
    <property type="match status" value="1"/>
</dbReference>
<name>A0A7X5U6C6_9MYCO</name>
<dbReference type="Proteomes" id="UP000547444">
    <property type="component" value="Unassembled WGS sequence"/>
</dbReference>
<evidence type="ECO:0000259" key="4">
    <source>
        <dbReference type="PROSITE" id="PS50949"/>
    </source>
</evidence>
<dbReference type="SUPFAM" id="SSF48008">
    <property type="entry name" value="GntR ligand-binding domain-like"/>
    <property type="match status" value="1"/>
</dbReference>
<comment type="caution">
    <text evidence="5">The sequence shown here is derived from an EMBL/GenBank/DDBJ whole genome shotgun (WGS) entry which is preliminary data.</text>
</comment>
<dbReference type="PANTHER" id="PTHR43537">
    <property type="entry name" value="TRANSCRIPTIONAL REGULATOR, GNTR FAMILY"/>
    <property type="match status" value="1"/>
</dbReference>
<sequence length="225" mass="25367">MSSVNTDGARSLSSRMVYESLREGIIRGTYPQGTRLAEQRLATEFNISRVPLREAVPRLEVDGFVRTLPRRSAVVNSWTAQTVHELFDVRLCLEVGAARYAARQVAAGARTDRLHQALDDATRGLQTRDVYVVAEQSTEFHEVIADLTGNELMRSMMRSLAGRMMWLFYMTSDLDNVAAHQDHADIVTAIETGNERLAESVAYAHIERDRHESVEVLRRHGLLLD</sequence>
<gene>
    <name evidence="5" type="ORF">FHU31_006240</name>
</gene>
<dbReference type="GO" id="GO:0003700">
    <property type="term" value="F:DNA-binding transcription factor activity"/>
    <property type="evidence" value="ECO:0007669"/>
    <property type="project" value="InterPro"/>
</dbReference>
<dbReference type="InterPro" id="IPR036388">
    <property type="entry name" value="WH-like_DNA-bd_sf"/>
</dbReference>
<dbReference type="InterPro" id="IPR036390">
    <property type="entry name" value="WH_DNA-bd_sf"/>
</dbReference>
<dbReference type="RefSeq" id="WP_167165088.1">
    <property type="nucleotide sequence ID" value="NZ_JAANOW010000005.1"/>
</dbReference>
<dbReference type="SUPFAM" id="SSF46785">
    <property type="entry name" value="Winged helix' DNA-binding domain"/>
    <property type="match status" value="1"/>
</dbReference>
<dbReference type="SMART" id="SM00895">
    <property type="entry name" value="FCD"/>
    <property type="match status" value="1"/>
</dbReference>
<dbReference type="PRINTS" id="PR00035">
    <property type="entry name" value="HTHGNTR"/>
</dbReference>
<evidence type="ECO:0000313" key="5">
    <source>
        <dbReference type="EMBL" id="NIH99216.1"/>
    </source>
</evidence>
<evidence type="ECO:0000256" key="1">
    <source>
        <dbReference type="ARBA" id="ARBA00023015"/>
    </source>
</evidence>
<accession>A0A7X5U6C6</accession>
<evidence type="ECO:0000256" key="2">
    <source>
        <dbReference type="ARBA" id="ARBA00023125"/>
    </source>
</evidence>
<dbReference type="Pfam" id="PF00392">
    <property type="entry name" value="GntR"/>
    <property type="match status" value="1"/>
</dbReference>
<dbReference type="InterPro" id="IPR008920">
    <property type="entry name" value="TF_FadR/GntR_C"/>
</dbReference>
<dbReference type="GO" id="GO:0003677">
    <property type="term" value="F:DNA binding"/>
    <property type="evidence" value="ECO:0007669"/>
    <property type="project" value="UniProtKB-KW"/>
</dbReference>
<protein>
    <submittedName>
        <fullName evidence="5">DNA-binding GntR family transcriptional regulator</fullName>
    </submittedName>
</protein>
<keyword evidence="1" id="KW-0805">Transcription regulation</keyword>
<dbReference type="CDD" id="cd07377">
    <property type="entry name" value="WHTH_GntR"/>
    <property type="match status" value="1"/>
</dbReference>
<dbReference type="EMBL" id="JAANOW010000005">
    <property type="protein sequence ID" value="NIH99216.1"/>
    <property type="molecule type" value="Genomic_DNA"/>
</dbReference>
<keyword evidence="6" id="KW-1185">Reference proteome</keyword>
<dbReference type="Pfam" id="PF07729">
    <property type="entry name" value="FCD"/>
    <property type="match status" value="1"/>
</dbReference>
<dbReference type="InterPro" id="IPR000524">
    <property type="entry name" value="Tscrpt_reg_HTH_GntR"/>
</dbReference>
<keyword evidence="3" id="KW-0804">Transcription</keyword>
<dbReference type="InterPro" id="IPR011711">
    <property type="entry name" value="GntR_C"/>
</dbReference>
<dbReference type="AlphaFoldDB" id="A0A7X5U6C6"/>
<feature type="domain" description="HTH gntR-type" evidence="4">
    <location>
        <begin position="11"/>
        <end position="78"/>
    </location>
</feature>
<dbReference type="PROSITE" id="PS50949">
    <property type="entry name" value="HTH_GNTR"/>
    <property type="match status" value="1"/>
</dbReference>